<comment type="caution">
    <text evidence="1">The sequence shown here is derived from an EMBL/GenBank/DDBJ whole genome shotgun (WGS) entry which is preliminary data.</text>
</comment>
<dbReference type="AlphaFoldDB" id="A0A9Q0LMD9"/>
<dbReference type="OrthoDB" id="2423195at2759"/>
<dbReference type="EMBL" id="JAPDFW010000065">
    <property type="protein sequence ID" value="KAJ5075487.1"/>
    <property type="molecule type" value="Genomic_DNA"/>
</dbReference>
<accession>A0A9Q0LMD9</accession>
<reference evidence="1" key="1">
    <citation type="submission" date="2022-10" db="EMBL/GenBank/DDBJ databases">
        <title>Novel sulphate-reducing endosymbionts in the free-living metamonad Anaeramoeba.</title>
        <authorList>
            <person name="Jerlstrom-Hultqvist J."/>
            <person name="Cepicka I."/>
            <person name="Gallot-Lavallee L."/>
            <person name="Salas-Leiva D."/>
            <person name="Curtis B.A."/>
            <person name="Zahonova K."/>
            <person name="Pipaliya S."/>
            <person name="Dacks J."/>
            <person name="Roger A.J."/>
        </authorList>
    </citation>
    <scope>NUCLEOTIDE SEQUENCE</scope>
    <source>
        <strain evidence="1">BMAN</strain>
    </source>
</reference>
<organism evidence="1 2">
    <name type="scientific">Anaeramoeba ignava</name>
    <name type="common">Anaerobic marine amoeba</name>
    <dbReference type="NCBI Taxonomy" id="1746090"/>
    <lineage>
        <taxon>Eukaryota</taxon>
        <taxon>Metamonada</taxon>
        <taxon>Anaeramoebidae</taxon>
        <taxon>Anaeramoeba</taxon>
    </lineage>
</organism>
<evidence type="ECO:0000313" key="2">
    <source>
        <dbReference type="Proteomes" id="UP001149090"/>
    </source>
</evidence>
<protein>
    <submittedName>
        <fullName evidence="1">Uncharacterized protein</fullName>
    </submittedName>
</protein>
<name>A0A9Q0LMD9_ANAIG</name>
<dbReference type="Proteomes" id="UP001149090">
    <property type="component" value="Unassembled WGS sequence"/>
</dbReference>
<gene>
    <name evidence="1" type="ORF">M0811_07457</name>
</gene>
<sequence>MIKLEDKQILNEPDRIENIKEILEKDDKPNPKRFIELIEKNISIILNQFNRGNMKNIYTFRLLSQFWNSLKVFINLILEWDFLKVKEKKSKKLTRSILKSWFLSISRFILFPLLSENKNIFDNFYTFLPKLKFKNENENIIPISIKSTNEQKLDHFFSGFGIFIKIFKNSPLLYNPEK</sequence>
<evidence type="ECO:0000313" key="1">
    <source>
        <dbReference type="EMBL" id="KAJ5075487.1"/>
    </source>
</evidence>
<keyword evidence="2" id="KW-1185">Reference proteome</keyword>
<proteinExistence type="predicted"/>